<dbReference type="GO" id="GO:0003991">
    <property type="term" value="F:acetylglutamate kinase activity"/>
    <property type="evidence" value="ECO:0007669"/>
    <property type="project" value="TreeGrafter"/>
</dbReference>
<evidence type="ECO:0000256" key="8">
    <source>
        <dbReference type="HAMAP-Rule" id="MF_02082"/>
    </source>
</evidence>
<dbReference type="SUPFAM" id="SSF53633">
    <property type="entry name" value="Carbamate kinase-like"/>
    <property type="match status" value="1"/>
</dbReference>
<keyword evidence="3 8" id="KW-0808">Transferase</keyword>
<dbReference type="Gene3D" id="3.40.1160.10">
    <property type="entry name" value="Acetylglutamate kinase-like"/>
    <property type="match status" value="1"/>
</dbReference>
<keyword evidence="5 8" id="KW-0418">Kinase</keyword>
<organism evidence="10 11">
    <name type="scientific">Chloroflexus islandicus</name>
    <dbReference type="NCBI Taxonomy" id="1707952"/>
    <lineage>
        <taxon>Bacteria</taxon>
        <taxon>Bacillati</taxon>
        <taxon>Chloroflexota</taxon>
        <taxon>Chloroflexia</taxon>
        <taxon>Chloroflexales</taxon>
        <taxon>Chloroflexineae</taxon>
        <taxon>Chloroflexaceae</taxon>
        <taxon>Chloroflexus</taxon>
    </lineage>
</organism>
<dbReference type="EC" id="2.7.2.17" evidence="8"/>
<reference evidence="10 11" key="1">
    <citation type="submission" date="2016-04" db="EMBL/GenBank/DDBJ databases">
        <title>Chloroflexus islandicus sp. nov., a thermophilic filamentous anoxygenic phototrophic bacterium from geyser Strokkur (Iceland).</title>
        <authorList>
            <person name="Gaisin V.A."/>
            <person name="Kalashnikov A.M."/>
            <person name="Sukhacheva M.V."/>
            <person name="Grouzdev D.S."/>
            <person name="Ivanov T.M."/>
            <person name="Kuznetsov B."/>
            <person name="Gorlenko V.M."/>
        </authorList>
    </citation>
    <scope>NUCLEOTIDE SEQUENCE [LARGE SCALE GENOMIC DNA]</scope>
    <source>
        <strain evidence="11">isl-2</strain>
    </source>
</reference>
<dbReference type="Pfam" id="PF00696">
    <property type="entry name" value="AA_kinase"/>
    <property type="match status" value="1"/>
</dbReference>
<keyword evidence="1 8" id="KW-0963">Cytoplasm</keyword>
<proteinExistence type="inferred from homology"/>
<keyword evidence="6 8" id="KW-0067">ATP-binding</keyword>
<accession>A0A178MB98</accession>
<feature type="site" description="Transition state stabilizer" evidence="8">
    <location>
        <position position="5"/>
    </location>
</feature>
<dbReference type="PRINTS" id="PR00474">
    <property type="entry name" value="GLU5KINASE"/>
</dbReference>
<dbReference type="Proteomes" id="UP000078287">
    <property type="component" value="Unassembled WGS sequence"/>
</dbReference>
<feature type="binding site" evidence="8">
    <location>
        <position position="64"/>
    </location>
    <ligand>
        <name>substrate</name>
    </ligand>
</feature>
<feature type="site" description="Transition state stabilizer" evidence="8">
    <location>
        <position position="229"/>
    </location>
</feature>
<keyword evidence="11" id="KW-1185">Reference proteome</keyword>
<feature type="binding site" evidence="8">
    <location>
        <position position="168"/>
    </location>
    <ligand>
        <name>substrate</name>
    </ligand>
</feature>
<dbReference type="NCBIfam" id="NF010662">
    <property type="entry name" value="PRK14058.1-4"/>
    <property type="match status" value="1"/>
</dbReference>
<keyword evidence="2 8" id="KW-0028">Amino-acid biosynthesis</keyword>
<evidence type="ECO:0000256" key="4">
    <source>
        <dbReference type="ARBA" id="ARBA00022741"/>
    </source>
</evidence>
<evidence type="ECO:0000256" key="7">
    <source>
        <dbReference type="ARBA" id="ARBA00023154"/>
    </source>
</evidence>
<comment type="caution">
    <text evidence="8">Lacks conserved residue(s) required for the propagation of feature annotation.</text>
</comment>
<evidence type="ECO:0000256" key="5">
    <source>
        <dbReference type="ARBA" id="ARBA00022777"/>
    </source>
</evidence>
<comment type="pathway">
    <text evidence="8">Amino-acid biosynthesis; L-lysine biosynthesis via AAA pathway; L-lysine from L-alpha-aminoadipate (Thermus route): step 2/5.</text>
</comment>
<dbReference type="GO" id="GO:0005524">
    <property type="term" value="F:ATP binding"/>
    <property type="evidence" value="ECO:0007669"/>
    <property type="project" value="UniProtKB-KW"/>
</dbReference>
<evidence type="ECO:0000256" key="6">
    <source>
        <dbReference type="ARBA" id="ARBA00022840"/>
    </source>
</evidence>
<sequence>MLVVKVGGSAGNDYDALCDDVAARWQAGERLVLVHGGSDQTNRLAEALGHPPRFVTSPGGHTSRYTDRRTLEIFLMATAGLINKQLVERLQMRGVMALGLSGLDGRLLEGKRKSTIRVIEQGRQMILRDDWTGTIEQVNAPLLRMLLDAGYLPVVAPIACSTAGEAVNVDGDRAAAAIAAALGAQTLILLSNVPGLLRTFPDEASLISHIPRTELEANMDYAAGRMKKKLLGAQEALAGGVQRVILADARIPACISHALAGGGTHIA</sequence>
<evidence type="ECO:0000313" key="10">
    <source>
        <dbReference type="EMBL" id="OAN46071.1"/>
    </source>
</evidence>
<dbReference type="InterPro" id="IPR004662">
    <property type="entry name" value="AcgluKinase_fam"/>
</dbReference>
<comment type="subcellular location">
    <subcellularLocation>
        <location evidence="8">Cytoplasm</location>
    </subcellularLocation>
</comment>
<dbReference type="HAMAP" id="MF_02082">
    <property type="entry name" value="LysZ"/>
    <property type="match status" value="1"/>
</dbReference>
<dbReference type="NCBIfam" id="NF010659">
    <property type="entry name" value="PRK14058.1-1"/>
    <property type="match status" value="1"/>
</dbReference>
<dbReference type="PANTHER" id="PTHR23342">
    <property type="entry name" value="N-ACETYLGLUTAMATE SYNTHASE"/>
    <property type="match status" value="1"/>
</dbReference>
<comment type="catalytic activity">
    <reaction evidence="8">
        <text>[amino-group carrier protein]-C-terminal-N-(1,4-dicarboxybutan-1-yl)-L-glutamine + ATP = [amino-group carrier protein]-C-terminal-N-(1-carboxy-5-phosphooxy-5-oxopentan-1-yl)-L-glutamine + ADP</text>
        <dbReference type="Rhea" id="RHEA:41944"/>
        <dbReference type="Rhea" id="RHEA-COMP:9694"/>
        <dbReference type="Rhea" id="RHEA-COMP:9712"/>
        <dbReference type="ChEBI" id="CHEBI:30616"/>
        <dbReference type="ChEBI" id="CHEBI:78499"/>
        <dbReference type="ChEBI" id="CHEBI:78503"/>
        <dbReference type="ChEBI" id="CHEBI:456216"/>
        <dbReference type="EC" id="2.7.2.17"/>
    </reaction>
</comment>
<dbReference type="CDD" id="cd04251">
    <property type="entry name" value="AAK_NAGK-UC"/>
    <property type="match status" value="1"/>
</dbReference>
<dbReference type="InterPro" id="IPR037529">
    <property type="entry name" value="LysZ"/>
</dbReference>
<keyword evidence="7 8" id="KW-0457">Lysine biosynthesis</keyword>
<dbReference type="STRING" id="1707952.A6A03_02090"/>
<dbReference type="EMBL" id="LWQS01000049">
    <property type="protein sequence ID" value="OAN46071.1"/>
    <property type="molecule type" value="Genomic_DNA"/>
</dbReference>
<dbReference type="PANTHER" id="PTHR23342:SF20">
    <property type="entry name" value="[LYSW]-AMINOADIPATE KINASE"/>
    <property type="match status" value="1"/>
</dbReference>
<evidence type="ECO:0000256" key="2">
    <source>
        <dbReference type="ARBA" id="ARBA00022605"/>
    </source>
</evidence>
<dbReference type="RefSeq" id="WP_066786896.1">
    <property type="nucleotide sequence ID" value="NZ_LWQS01000049.1"/>
</dbReference>
<dbReference type="OrthoDB" id="9803155at2"/>
<dbReference type="GO" id="GO:0043744">
    <property type="term" value="F:N2-acetyl-L-aminoadipate kinase activity"/>
    <property type="evidence" value="ECO:0007669"/>
    <property type="project" value="RHEA"/>
</dbReference>
<comment type="similarity">
    <text evidence="8">Belongs to the acetylglutamate kinase family. LysZ subfamily.</text>
</comment>
<dbReference type="PIRSF" id="PIRSF000728">
    <property type="entry name" value="NAGK"/>
    <property type="match status" value="1"/>
</dbReference>
<dbReference type="GO" id="GO:0005737">
    <property type="term" value="C:cytoplasm"/>
    <property type="evidence" value="ECO:0007669"/>
    <property type="project" value="UniProtKB-SubCell"/>
</dbReference>
<feature type="domain" description="Aspartate/glutamate/uridylate kinase" evidence="9">
    <location>
        <begin position="2"/>
        <end position="247"/>
    </location>
</feature>
<dbReference type="InterPro" id="IPR001057">
    <property type="entry name" value="Glu/AcGlu_kinase"/>
</dbReference>
<comment type="caution">
    <text evidence="10">The sequence shown here is derived from an EMBL/GenBank/DDBJ whole genome shotgun (WGS) entry which is preliminary data.</text>
</comment>
<comment type="function">
    <text evidence="8">Catalyzes the phosphorylation of LysW-gamma-alpha-aminoadipate.</text>
</comment>
<gene>
    <name evidence="8" type="primary">lysZ</name>
    <name evidence="10" type="ORF">A6A03_02090</name>
</gene>
<evidence type="ECO:0000256" key="3">
    <source>
        <dbReference type="ARBA" id="ARBA00022679"/>
    </source>
</evidence>
<dbReference type="InterPro" id="IPR001048">
    <property type="entry name" value="Asp/Glu/Uridylate_kinase"/>
</dbReference>
<dbReference type="GO" id="GO:0006526">
    <property type="term" value="P:L-arginine biosynthetic process"/>
    <property type="evidence" value="ECO:0007669"/>
    <property type="project" value="TreeGrafter"/>
</dbReference>
<dbReference type="AlphaFoldDB" id="A0A178MB98"/>
<dbReference type="UniPathway" id="UPA00033">
    <property type="reaction ID" value="UER00036"/>
</dbReference>
<evidence type="ECO:0000313" key="11">
    <source>
        <dbReference type="Proteomes" id="UP000078287"/>
    </source>
</evidence>
<evidence type="ECO:0000256" key="1">
    <source>
        <dbReference type="ARBA" id="ARBA00022490"/>
    </source>
</evidence>
<evidence type="ECO:0000259" key="9">
    <source>
        <dbReference type="Pfam" id="PF00696"/>
    </source>
</evidence>
<name>A0A178MB98_9CHLR</name>
<protein>
    <recommendedName>
        <fullName evidence="8">Putative [LysW]-aminoadipate kinase</fullName>
        <ecNumber evidence="8">2.7.2.17</ecNumber>
    </recommendedName>
</protein>
<dbReference type="NCBIfam" id="TIGR00761">
    <property type="entry name" value="argB"/>
    <property type="match status" value="1"/>
</dbReference>
<dbReference type="NCBIfam" id="NF010661">
    <property type="entry name" value="PRK14058.1-3"/>
    <property type="match status" value="1"/>
</dbReference>
<dbReference type="GO" id="GO:0019878">
    <property type="term" value="P:lysine biosynthetic process via aminoadipic acid"/>
    <property type="evidence" value="ECO:0007669"/>
    <property type="project" value="UniProtKB-UniRule"/>
</dbReference>
<keyword evidence="4 8" id="KW-0547">Nucleotide-binding</keyword>
<dbReference type="InterPro" id="IPR036393">
    <property type="entry name" value="AceGlu_kinase-like_sf"/>
</dbReference>